<dbReference type="EMBL" id="LR134355">
    <property type="protein sequence ID" value="VEG50439.1"/>
    <property type="molecule type" value="Genomic_DNA"/>
</dbReference>
<proteinExistence type="predicted"/>
<dbReference type="AlphaFoldDB" id="A0A3S4RHB1"/>
<evidence type="ECO:0000313" key="3">
    <source>
        <dbReference type="Proteomes" id="UP000282551"/>
    </source>
</evidence>
<dbReference type="Proteomes" id="UP000282551">
    <property type="component" value="Chromosome"/>
</dbReference>
<accession>A0A3S4RHB1</accession>
<dbReference type="InterPro" id="IPR041581">
    <property type="entry name" value="Glyoxalase_6"/>
</dbReference>
<gene>
    <name evidence="2" type="ORF">NCTC10485_04757</name>
</gene>
<reference evidence="2 3" key="1">
    <citation type="submission" date="2018-12" db="EMBL/GenBank/DDBJ databases">
        <authorList>
            <consortium name="Pathogen Informatics"/>
        </authorList>
    </citation>
    <scope>NUCLEOTIDE SEQUENCE [LARGE SCALE GENOMIC DNA]</scope>
    <source>
        <strain evidence="2 3">NCTC10485</strain>
    </source>
</reference>
<sequence>MHRILLSTFLIDAPAEVFEKTTDFWAGALDAEALRPRGGRDYRILEGASDDFRVVVQNAHSGEAGIHFDIHTDDLEAEVERLKGLGATVVDDSFVEHPGKWVIMADPAGKEFCVVYALNPLRPQADRDAFERKAKPVG</sequence>
<keyword evidence="2" id="KW-0223">Dioxygenase</keyword>
<evidence type="ECO:0000313" key="2">
    <source>
        <dbReference type="EMBL" id="VEG50439.1"/>
    </source>
</evidence>
<keyword evidence="2" id="KW-0560">Oxidoreductase</keyword>
<dbReference type="PANTHER" id="PTHR35908:SF1">
    <property type="entry name" value="CONSERVED PROTEIN"/>
    <property type="match status" value="1"/>
</dbReference>
<dbReference type="InterPro" id="IPR029068">
    <property type="entry name" value="Glyas_Bleomycin-R_OHBP_Dase"/>
</dbReference>
<dbReference type="InterPro" id="IPR037523">
    <property type="entry name" value="VOC_core"/>
</dbReference>
<feature type="domain" description="VOC" evidence="1">
    <location>
        <begin position="7"/>
        <end position="117"/>
    </location>
</feature>
<dbReference type="PANTHER" id="PTHR35908">
    <property type="entry name" value="HYPOTHETICAL FUSION PROTEIN"/>
    <property type="match status" value="1"/>
</dbReference>
<dbReference type="Gene3D" id="3.10.180.10">
    <property type="entry name" value="2,3-Dihydroxybiphenyl 1,2-Dioxygenase, domain 1"/>
    <property type="match status" value="1"/>
</dbReference>
<dbReference type="RefSeq" id="WP_126335977.1">
    <property type="nucleotide sequence ID" value="NZ_AP022604.1"/>
</dbReference>
<evidence type="ECO:0000259" key="1">
    <source>
        <dbReference type="PROSITE" id="PS51819"/>
    </source>
</evidence>
<name>A0A3S4RHB1_MYCCI</name>
<organism evidence="2 3">
    <name type="scientific">Mycolicibacterium chitae</name>
    <name type="common">Mycobacterium chitae</name>
    <dbReference type="NCBI Taxonomy" id="1792"/>
    <lineage>
        <taxon>Bacteria</taxon>
        <taxon>Bacillati</taxon>
        <taxon>Actinomycetota</taxon>
        <taxon>Actinomycetes</taxon>
        <taxon>Mycobacteriales</taxon>
        <taxon>Mycobacteriaceae</taxon>
        <taxon>Mycolicibacterium</taxon>
    </lineage>
</organism>
<dbReference type="PROSITE" id="PS51819">
    <property type="entry name" value="VOC"/>
    <property type="match status" value="1"/>
</dbReference>
<keyword evidence="3" id="KW-1185">Reference proteome</keyword>
<dbReference type="GO" id="GO:0051213">
    <property type="term" value="F:dioxygenase activity"/>
    <property type="evidence" value="ECO:0007669"/>
    <property type="project" value="UniProtKB-KW"/>
</dbReference>
<dbReference type="OrthoDB" id="3212826at2"/>
<protein>
    <submittedName>
        <fullName evidence="2">Glyoxalase/bleomycin resistance protein/dioxygenase</fullName>
    </submittedName>
</protein>
<dbReference type="Pfam" id="PF18029">
    <property type="entry name" value="Glyoxalase_6"/>
    <property type="match status" value="1"/>
</dbReference>
<dbReference type="SUPFAM" id="SSF54593">
    <property type="entry name" value="Glyoxalase/Bleomycin resistance protein/Dihydroxybiphenyl dioxygenase"/>
    <property type="match status" value="1"/>
</dbReference>